<accession>A0A1C7LK22</accession>
<dbReference type="Proteomes" id="UP000092993">
    <property type="component" value="Unassembled WGS sequence"/>
</dbReference>
<evidence type="ECO:0000256" key="2">
    <source>
        <dbReference type="ARBA" id="ARBA00022692"/>
    </source>
</evidence>
<comment type="caution">
    <text evidence="5">The sequence shown here is derived from an EMBL/GenBank/DDBJ whole genome shotgun (WGS) entry which is preliminary data.</text>
</comment>
<evidence type="ECO:0000256" key="1">
    <source>
        <dbReference type="ARBA" id="ARBA00004141"/>
    </source>
</evidence>
<name>A0A1C7LK22_GRIFR</name>
<keyword evidence="6" id="KW-1185">Reference proteome</keyword>
<dbReference type="PANTHER" id="PTHR48022:SF64">
    <property type="entry name" value="MAJOR FACILITATOR SUPERFAMILY (MFS) PROFILE DOMAIN-CONTAINING PROTEIN"/>
    <property type="match status" value="1"/>
</dbReference>
<evidence type="ECO:0000256" key="4">
    <source>
        <dbReference type="ARBA" id="ARBA00023136"/>
    </source>
</evidence>
<keyword evidence="3" id="KW-1133">Transmembrane helix</keyword>
<dbReference type="SUPFAM" id="SSF103473">
    <property type="entry name" value="MFS general substrate transporter"/>
    <property type="match status" value="1"/>
</dbReference>
<dbReference type="PANTHER" id="PTHR48022">
    <property type="entry name" value="PLASTIDIC GLUCOSE TRANSPORTER 4"/>
    <property type="match status" value="1"/>
</dbReference>
<dbReference type="Pfam" id="PF00083">
    <property type="entry name" value="Sugar_tr"/>
    <property type="match status" value="1"/>
</dbReference>
<gene>
    <name evidence="5" type="primary">LAC12_3</name>
    <name evidence="5" type="ORF">A0H81_14993</name>
</gene>
<dbReference type="AlphaFoldDB" id="A0A1C7LK22"/>
<evidence type="ECO:0000256" key="3">
    <source>
        <dbReference type="ARBA" id="ARBA00022989"/>
    </source>
</evidence>
<dbReference type="Gene3D" id="1.20.1250.20">
    <property type="entry name" value="MFS general substrate transporter like domains"/>
    <property type="match status" value="1"/>
</dbReference>
<proteinExistence type="predicted"/>
<dbReference type="STRING" id="5627.A0A1C7LK22"/>
<sequence length="216" mass="23986">MPLLITELAYPTQRGKLTSMYNASCLHMNGKVSAAWTCFGAYKGAATSQWSWRVPTLIQALALVVQIVLIWFIPESPRFLVAKGRESKAASILARYHTTDGDERDPLVMFETPQIWHAHSAFSPSVSASYMPEELMMATPFDSPTAWRDALILQHKGPASNESAGSTDGHSMLDNATEVMAGCKDDMWELWGDPVIRDMLVLVLLIEFLFSVCKSE</sequence>
<dbReference type="GO" id="GO:0016020">
    <property type="term" value="C:membrane"/>
    <property type="evidence" value="ECO:0007669"/>
    <property type="project" value="UniProtKB-SubCell"/>
</dbReference>
<organism evidence="5 6">
    <name type="scientific">Grifola frondosa</name>
    <name type="common">Maitake</name>
    <name type="synonym">Polyporus frondosus</name>
    <dbReference type="NCBI Taxonomy" id="5627"/>
    <lineage>
        <taxon>Eukaryota</taxon>
        <taxon>Fungi</taxon>
        <taxon>Dikarya</taxon>
        <taxon>Basidiomycota</taxon>
        <taxon>Agaricomycotina</taxon>
        <taxon>Agaricomycetes</taxon>
        <taxon>Polyporales</taxon>
        <taxon>Grifolaceae</taxon>
        <taxon>Grifola</taxon>
    </lineage>
</organism>
<dbReference type="EMBL" id="LUGG01000060">
    <property type="protein sequence ID" value="OBZ65030.1"/>
    <property type="molecule type" value="Genomic_DNA"/>
</dbReference>
<keyword evidence="4" id="KW-0472">Membrane</keyword>
<protein>
    <submittedName>
        <fullName evidence="5">Lactose permease</fullName>
    </submittedName>
</protein>
<dbReference type="InterPro" id="IPR036259">
    <property type="entry name" value="MFS_trans_sf"/>
</dbReference>
<evidence type="ECO:0000313" key="5">
    <source>
        <dbReference type="EMBL" id="OBZ65030.1"/>
    </source>
</evidence>
<dbReference type="InterPro" id="IPR005828">
    <property type="entry name" value="MFS_sugar_transport-like"/>
</dbReference>
<dbReference type="GO" id="GO:0005351">
    <property type="term" value="F:carbohydrate:proton symporter activity"/>
    <property type="evidence" value="ECO:0007669"/>
    <property type="project" value="TreeGrafter"/>
</dbReference>
<dbReference type="InterPro" id="IPR050360">
    <property type="entry name" value="MFS_Sugar_Transporters"/>
</dbReference>
<evidence type="ECO:0000313" key="6">
    <source>
        <dbReference type="Proteomes" id="UP000092993"/>
    </source>
</evidence>
<reference evidence="5 6" key="1">
    <citation type="submission" date="2016-03" db="EMBL/GenBank/DDBJ databases">
        <title>Whole genome sequencing of Grifola frondosa 9006-11.</title>
        <authorList>
            <person name="Min B."/>
            <person name="Park H."/>
            <person name="Kim J.-G."/>
            <person name="Cho H."/>
            <person name="Oh Y.-L."/>
            <person name="Kong W.-S."/>
            <person name="Choi I.-G."/>
        </authorList>
    </citation>
    <scope>NUCLEOTIDE SEQUENCE [LARGE SCALE GENOMIC DNA]</scope>
    <source>
        <strain evidence="5 6">9006-11</strain>
    </source>
</reference>
<keyword evidence="2" id="KW-0812">Transmembrane</keyword>
<comment type="subcellular location">
    <subcellularLocation>
        <location evidence="1">Membrane</location>
        <topology evidence="1">Multi-pass membrane protein</topology>
    </subcellularLocation>
</comment>
<dbReference type="OrthoDB" id="6133115at2759"/>